<evidence type="ECO:0000313" key="9">
    <source>
        <dbReference type="Proteomes" id="UP000184442"/>
    </source>
</evidence>
<evidence type="ECO:0000256" key="1">
    <source>
        <dbReference type="ARBA" id="ARBA00011900"/>
    </source>
</evidence>
<keyword evidence="9" id="KW-1185">Reference proteome</keyword>
<organism evidence="8 9">
    <name type="scientific">Lutispora thermophila DSM 19022</name>
    <dbReference type="NCBI Taxonomy" id="1122184"/>
    <lineage>
        <taxon>Bacteria</taxon>
        <taxon>Bacillati</taxon>
        <taxon>Bacillota</taxon>
        <taxon>Clostridia</taxon>
        <taxon>Lutisporales</taxon>
        <taxon>Lutisporaceae</taxon>
        <taxon>Lutispora</taxon>
    </lineage>
</organism>
<dbReference type="PANTHER" id="PTHR33841:SF1">
    <property type="entry name" value="DNA METHYLTRANSFERASE A"/>
    <property type="match status" value="1"/>
</dbReference>
<dbReference type="EMBL" id="FQZS01000052">
    <property type="protein sequence ID" value="SHJ42420.1"/>
    <property type="molecule type" value="Genomic_DNA"/>
</dbReference>
<dbReference type="InterPro" id="IPR007409">
    <property type="entry name" value="Restrct_endonuc_type1_HsdR_N"/>
</dbReference>
<dbReference type="STRING" id="1122184.SAMN02745176_03524"/>
<reference evidence="8 9" key="1">
    <citation type="submission" date="2016-11" db="EMBL/GenBank/DDBJ databases">
        <authorList>
            <person name="Jaros S."/>
            <person name="Januszkiewicz K."/>
            <person name="Wedrychowicz H."/>
        </authorList>
    </citation>
    <scope>NUCLEOTIDE SEQUENCE [LARGE SCALE GENOMIC DNA]</scope>
    <source>
        <strain evidence="8 9">DSM 19022</strain>
    </source>
</reference>
<feature type="non-terminal residue" evidence="8">
    <location>
        <position position="715"/>
    </location>
</feature>
<dbReference type="PANTHER" id="PTHR33841">
    <property type="entry name" value="DNA METHYLTRANSFERASE YEEA-RELATED"/>
    <property type="match status" value="1"/>
</dbReference>
<evidence type="ECO:0000256" key="3">
    <source>
        <dbReference type="ARBA" id="ARBA00022679"/>
    </source>
</evidence>
<dbReference type="GO" id="GO:0032259">
    <property type="term" value="P:methylation"/>
    <property type="evidence" value="ECO:0007669"/>
    <property type="project" value="UniProtKB-KW"/>
</dbReference>
<dbReference type="RefSeq" id="WP_073028155.1">
    <property type="nucleotide sequence ID" value="NZ_FQZS01000052.1"/>
</dbReference>
<dbReference type="InterPro" id="IPR011639">
    <property type="entry name" value="MethylTrfase_TaqI-like_dom"/>
</dbReference>
<evidence type="ECO:0000313" key="8">
    <source>
        <dbReference type="EMBL" id="SHJ42420.1"/>
    </source>
</evidence>
<name>A0A1M6J6X5_9FIRM</name>
<dbReference type="EC" id="2.1.1.72" evidence="1"/>
<comment type="catalytic activity">
    <reaction evidence="5">
        <text>a 2'-deoxyadenosine in DNA + S-adenosyl-L-methionine = an N(6)-methyl-2'-deoxyadenosine in DNA + S-adenosyl-L-homocysteine + H(+)</text>
        <dbReference type="Rhea" id="RHEA:15197"/>
        <dbReference type="Rhea" id="RHEA-COMP:12418"/>
        <dbReference type="Rhea" id="RHEA-COMP:12419"/>
        <dbReference type="ChEBI" id="CHEBI:15378"/>
        <dbReference type="ChEBI" id="CHEBI:57856"/>
        <dbReference type="ChEBI" id="CHEBI:59789"/>
        <dbReference type="ChEBI" id="CHEBI:90615"/>
        <dbReference type="ChEBI" id="CHEBI:90616"/>
        <dbReference type="EC" id="2.1.1.72"/>
    </reaction>
</comment>
<accession>A0A1M6J6X5</accession>
<proteinExistence type="predicted"/>
<feature type="domain" description="Type II methyltransferase M.TaqI-like" evidence="7">
    <location>
        <begin position="446"/>
        <end position="627"/>
    </location>
</feature>
<dbReference type="Gene3D" id="3.40.50.150">
    <property type="entry name" value="Vaccinia Virus protein VP39"/>
    <property type="match status" value="1"/>
</dbReference>
<evidence type="ECO:0000256" key="4">
    <source>
        <dbReference type="ARBA" id="ARBA00022691"/>
    </source>
</evidence>
<evidence type="ECO:0000256" key="2">
    <source>
        <dbReference type="ARBA" id="ARBA00022603"/>
    </source>
</evidence>
<dbReference type="GO" id="GO:0009007">
    <property type="term" value="F:site-specific DNA-methyltransferase (adenine-specific) activity"/>
    <property type="evidence" value="ECO:0007669"/>
    <property type="project" value="UniProtKB-EC"/>
</dbReference>
<evidence type="ECO:0000259" key="6">
    <source>
        <dbReference type="Pfam" id="PF04313"/>
    </source>
</evidence>
<keyword evidence="2 8" id="KW-0489">Methyltransferase</keyword>
<dbReference type="GO" id="GO:0003676">
    <property type="term" value="F:nucleic acid binding"/>
    <property type="evidence" value="ECO:0007669"/>
    <property type="project" value="InterPro"/>
</dbReference>
<dbReference type="Proteomes" id="UP000184442">
    <property type="component" value="Unassembled WGS sequence"/>
</dbReference>
<gene>
    <name evidence="8" type="ORF">SAMN02745176_03524</name>
</gene>
<dbReference type="SUPFAM" id="SSF53335">
    <property type="entry name" value="S-adenosyl-L-methionine-dependent methyltransferases"/>
    <property type="match status" value="1"/>
</dbReference>
<protein>
    <recommendedName>
        <fullName evidence="1">site-specific DNA-methyltransferase (adenine-specific)</fullName>
        <ecNumber evidence="1">2.1.1.72</ecNumber>
    </recommendedName>
</protein>
<evidence type="ECO:0000256" key="5">
    <source>
        <dbReference type="ARBA" id="ARBA00047942"/>
    </source>
</evidence>
<dbReference type="Pfam" id="PF07669">
    <property type="entry name" value="Eco57I"/>
    <property type="match status" value="1"/>
</dbReference>
<feature type="domain" description="Restriction endonuclease type I HsdR N-terminal" evidence="6">
    <location>
        <begin position="26"/>
        <end position="131"/>
    </location>
</feature>
<dbReference type="InterPro" id="IPR002052">
    <property type="entry name" value="DNA_methylase_N6_adenine_CS"/>
</dbReference>
<dbReference type="InterPro" id="IPR050953">
    <property type="entry name" value="N4_N6_ade-DNA_methylase"/>
</dbReference>
<dbReference type="Pfam" id="PF04313">
    <property type="entry name" value="HSDR_N"/>
    <property type="match status" value="1"/>
</dbReference>
<dbReference type="InterPro" id="IPR029063">
    <property type="entry name" value="SAM-dependent_MTases_sf"/>
</dbReference>
<dbReference type="GO" id="GO:0006304">
    <property type="term" value="P:DNA modification"/>
    <property type="evidence" value="ECO:0007669"/>
    <property type="project" value="InterPro"/>
</dbReference>
<sequence>MCNELQRLVNKYDELKKYYKGKRSDFKEETCKIDFINPFFRLLGWDIENTKGLEPHLREVIYEQNLRGTGRSDYTMTLSGVPVYFVEAKKPDVDITTDPEPAFQIRRYGWSANLKISVLTNFEYLIIYDTTIPPVEKDNCDVAILRKYHYKEYNDKYEEIYKLLSRETVYCGNFEKVLIETFGSNEQKGLKLPVDEYFLKQINTWRLQLGNYLYKEKKFPLEIINDVVQRFINQIIFLRICEDRNLPLYHALSKVIEDESILIDEMNKLFKEADKRYNAGLFSGKHIVFDLNSDIIKNIVETLYFPKSPYEFKFIKPNLLGRIYELFLTESLILDGCGNLVLYNKVKRKDRDVNRDIVTTPVEIVKYMVNKSLDELCQNKTPKEIFNLKIADIACGSGIFLIEVFEYLVRYCVNWYKNNDKNHLIVTQDGDFKLPIEDKKMILRSCIFGIDIDAHAVEVTKFNLLLKLLDDETEPSIRNENPALPNIDSNIMLGNSLVDFDIIDYAALSQDDKDVILPFDWSLINNGKKFDLIIGNPPYVNTEDMNNLLPNEELKVYKSKYKTSYQQFDKYFLFIERGLQKIKEQGYLCYIVPNKFTKIKSGMKLRELLARNKYVVEYIDFGSAQLFTDKTIYSSILLLKKSAQSNFRYSEINNLHEWWGNPNKYNSMLISSNVLTETPWVLVPDKGKMEIINKLYLNSQKLKEVADTFNGVQTS</sequence>
<keyword evidence="4" id="KW-0949">S-adenosyl-L-methionine</keyword>
<dbReference type="PRINTS" id="PR00507">
    <property type="entry name" value="N12N6MTFRASE"/>
</dbReference>
<dbReference type="AlphaFoldDB" id="A0A1M6J6X5"/>
<keyword evidence="3" id="KW-0808">Transferase</keyword>
<dbReference type="PROSITE" id="PS00092">
    <property type="entry name" value="N6_MTASE"/>
    <property type="match status" value="1"/>
</dbReference>
<evidence type="ECO:0000259" key="7">
    <source>
        <dbReference type="Pfam" id="PF07669"/>
    </source>
</evidence>